<evidence type="ECO:0000313" key="1">
    <source>
        <dbReference type="EMBL" id="CAF4403592.1"/>
    </source>
</evidence>
<evidence type="ECO:0000313" key="2">
    <source>
        <dbReference type="Proteomes" id="UP000663868"/>
    </source>
</evidence>
<gene>
    <name evidence="1" type="ORF">KXQ929_LOCUS51165</name>
</gene>
<dbReference type="AlphaFoldDB" id="A0A820PF35"/>
<reference evidence="1" key="1">
    <citation type="submission" date="2021-02" db="EMBL/GenBank/DDBJ databases">
        <authorList>
            <person name="Nowell W R."/>
        </authorList>
    </citation>
    <scope>NUCLEOTIDE SEQUENCE</scope>
</reference>
<name>A0A820PF35_9BILA</name>
<dbReference type="EMBL" id="CAJOBB010024820">
    <property type="protein sequence ID" value="CAF4403592.1"/>
    <property type="molecule type" value="Genomic_DNA"/>
</dbReference>
<proteinExistence type="predicted"/>
<comment type="caution">
    <text evidence="1">The sequence shown here is derived from an EMBL/GenBank/DDBJ whole genome shotgun (WGS) entry which is preliminary data.</text>
</comment>
<feature type="non-terminal residue" evidence="1">
    <location>
        <position position="1"/>
    </location>
</feature>
<organism evidence="1 2">
    <name type="scientific">Adineta steineri</name>
    <dbReference type="NCBI Taxonomy" id="433720"/>
    <lineage>
        <taxon>Eukaryota</taxon>
        <taxon>Metazoa</taxon>
        <taxon>Spiralia</taxon>
        <taxon>Gnathifera</taxon>
        <taxon>Rotifera</taxon>
        <taxon>Eurotatoria</taxon>
        <taxon>Bdelloidea</taxon>
        <taxon>Adinetida</taxon>
        <taxon>Adinetidae</taxon>
        <taxon>Adineta</taxon>
    </lineage>
</organism>
<protein>
    <submittedName>
        <fullName evidence="1">Uncharacterized protein</fullName>
    </submittedName>
</protein>
<sequence length="21" mass="2747">SNKPEMYEEVRLWKNPRERER</sequence>
<dbReference type="Proteomes" id="UP000663868">
    <property type="component" value="Unassembled WGS sequence"/>
</dbReference>
<accession>A0A820PF35</accession>